<proteinExistence type="predicted"/>
<comment type="caution">
    <text evidence="1">The sequence shown here is derived from an EMBL/GenBank/DDBJ whole genome shotgun (WGS) entry which is preliminary data.</text>
</comment>
<keyword evidence="2" id="KW-1185">Reference proteome</keyword>
<dbReference type="Proteomes" id="UP001165085">
    <property type="component" value="Unassembled WGS sequence"/>
</dbReference>
<dbReference type="EMBL" id="BRXY01000387">
    <property type="protein sequence ID" value="GMH91574.1"/>
    <property type="molecule type" value="Genomic_DNA"/>
</dbReference>
<dbReference type="AlphaFoldDB" id="A0A9W7BJ05"/>
<gene>
    <name evidence="1" type="ORF">TrST_g4253</name>
</gene>
<organism evidence="1 2">
    <name type="scientific">Triparma strigata</name>
    <dbReference type="NCBI Taxonomy" id="1606541"/>
    <lineage>
        <taxon>Eukaryota</taxon>
        <taxon>Sar</taxon>
        <taxon>Stramenopiles</taxon>
        <taxon>Ochrophyta</taxon>
        <taxon>Bolidophyceae</taxon>
        <taxon>Parmales</taxon>
        <taxon>Triparmaceae</taxon>
        <taxon>Triparma</taxon>
    </lineage>
</organism>
<reference evidence="2" key="1">
    <citation type="journal article" date="2023" name="Commun. Biol.">
        <title>Genome analysis of Parmales, the sister group of diatoms, reveals the evolutionary specialization of diatoms from phago-mixotrophs to photoautotrophs.</title>
        <authorList>
            <person name="Ban H."/>
            <person name="Sato S."/>
            <person name="Yoshikawa S."/>
            <person name="Yamada K."/>
            <person name="Nakamura Y."/>
            <person name="Ichinomiya M."/>
            <person name="Sato N."/>
            <person name="Blanc-Mathieu R."/>
            <person name="Endo H."/>
            <person name="Kuwata A."/>
            <person name="Ogata H."/>
        </authorList>
    </citation>
    <scope>NUCLEOTIDE SEQUENCE [LARGE SCALE GENOMIC DNA]</scope>
    <source>
        <strain evidence="2">NIES 3701</strain>
    </source>
</reference>
<name>A0A9W7BJ05_9STRA</name>
<protein>
    <submittedName>
        <fullName evidence="1">Uncharacterized protein</fullName>
    </submittedName>
</protein>
<accession>A0A9W7BJ05</accession>
<evidence type="ECO:0000313" key="1">
    <source>
        <dbReference type="EMBL" id="GMH91574.1"/>
    </source>
</evidence>
<sequence>MFQAMFVKRDRQKVAQRDLRSNFRNPTFVFSKEAHSPPKNMPRNVNEDVSLKSVSSLENVSWKDSESERLLISKTSIASDAVQTPRAKIISFIVEGVLVPSGTTDNDAVMAYLRSLQ</sequence>
<evidence type="ECO:0000313" key="2">
    <source>
        <dbReference type="Proteomes" id="UP001165085"/>
    </source>
</evidence>